<evidence type="ECO:0000256" key="2">
    <source>
        <dbReference type="ARBA" id="ARBA00001974"/>
    </source>
</evidence>
<dbReference type="PRINTS" id="PR00369">
    <property type="entry name" value="FLAVODOXIN"/>
</dbReference>
<dbReference type="InterPro" id="IPR002869">
    <property type="entry name" value="Pyrv_flavodox_OxRed_cen"/>
</dbReference>
<dbReference type="InterPro" id="IPR019752">
    <property type="entry name" value="Pyrv/ketoisovalerate_OxRed_cat"/>
</dbReference>
<dbReference type="SUPFAM" id="SSF52518">
    <property type="entry name" value="Thiamin diphosphate-binding fold (THDP-binding)"/>
    <property type="match status" value="1"/>
</dbReference>
<dbReference type="PANTHER" id="PTHR32154:SF0">
    <property type="entry name" value="PYRUVATE-FLAVODOXIN OXIDOREDUCTASE-RELATED"/>
    <property type="match status" value="1"/>
</dbReference>
<keyword evidence="16" id="KW-1185">Reference proteome</keyword>
<dbReference type="InterPro" id="IPR033412">
    <property type="entry name" value="PFOR_II"/>
</dbReference>
<evidence type="ECO:0000256" key="9">
    <source>
        <dbReference type="ARBA" id="ARBA00023002"/>
    </source>
</evidence>
<dbReference type="GO" id="GO:0046872">
    <property type="term" value="F:metal ion binding"/>
    <property type="evidence" value="ECO:0007669"/>
    <property type="project" value="UniProtKB-KW"/>
</dbReference>
<evidence type="ECO:0000256" key="11">
    <source>
        <dbReference type="ARBA" id="ARBA00023014"/>
    </source>
</evidence>
<evidence type="ECO:0000256" key="5">
    <source>
        <dbReference type="ARBA" id="ARBA00022643"/>
    </source>
</evidence>
<dbReference type="InterPro" id="IPR008254">
    <property type="entry name" value="Flavodoxin/NO_synth"/>
</dbReference>
<comment type="cofactor">
    <cofactor evidence="1">
        <name>FMN</name>
        <dbReference type="ChEBI" id="CHEBI:58210"/>
    </cofactor>
</comment>
<dbReference type="InterPro" id="IPR017927">
    <property type="entry name" value="FAD-bd_FR_type"/>
</dbReference>
<proteinExistence type="predicted"/>
<evidence type="ECO:0000256" key="1">
    <source>
        <dbReference type="ARBA" id="ARBA00001917"/>
    </source>
</evidence>
<feature type="domain" description="FAD-binding FR-type" evidence="14">
    <location>
        <begin position="658"/>
        <end position="895"/>
    </location>
</feature>
<evidence type="ECO:0000256" key="7">
    <source>
        <dbReference type="ARBA" id="ARBA00022827"/>
    </source>
</evidence>
<dbReference type="SUPFAM" id="SSF53323">
    <property type="entry name" value="Pyruvate-ferredoxin oxidoreductase, PFOR, domain III"/>
    <property type="match status" value="1"/>
</dbReference>
<dbReference type="InterPro" id="IPR029061">
    <property type="entry name" value="THDP-binding"/>
</dbReference>
<comment type="cofactor">
    <cofactor evidence="2">
        <name>FAD</name>
        <dbReference type="ChEBI" id="CHEBI:57692"/>
    </cofactor>
</comment>
<dbReference type="Gene3D" id="1.20.990.10">
    <property type="entry name" value="NADPH-cytochrome p450 Reductase, Chain A, domain 3"/>
    <property type="match status" value="1"/>
</dbReference>
<protein>
    <recommendedName>
        <fullName evidence="17">Flavodoxin-like domain-containing protein</fullName>
    </recommendedName>
</protein>
<dbReference type="SUPFAM" id="SSF52218">
    <property type="entry name" value="Flavoproteins"/>
    <property type="match status" value="1"/>
</dbReference>
<organism evidence="15 16">
    <name type="scientific">Perkinsus chesapeaki</name>
    <name type="common">Clam parasite</name>
    <name type="synonym">Perkinsus andrewsi</name>
    <dbReference type="NCBI Taxonomy" id="330153"/>
    <lineage>
        <taxon>Eukaryota</taxon>
        <taxon>Sar</taxon>
        <taxon>Alveolata</taxon>
        <taxon>Perkinsozoa</taxon>
        <taxon>Perkinsea</taxon>
        <taxon>Perkinsida</taxon>
        <taxon>Perkinsidae</taxon>
        <taxon>Perkinsus</taxon>
    </lineage>
</organism>
<dbReference type="GO" id="GO:0006979">
    <property type="term" value="P:response to oxidative stress"/>
    <property type="evidence" value="ECO:0007669"/>
    <property type="project" value="TreeGrafter"/>
</dbReference>
<evidence type="ECO:0000256" key="10">
    <source>
        <dbReference type="ARBA" id="ARBA00023004"/>
    </source>
</evidence>
<keyword evidence="4" id="KW-0285">Flavoprotein</keyword>
<dbReference type="InterPro" id="IPR009014">
    <property type="entry name" value="Transketo_C/PFOR_II"/>
</dbReference>
<dbReference type="InterPro" id="IPR050722">
    <property type="entry name" value="Pyruvate:ferred/Flavod_OxRd"/>
</dbReference>
<sequence length="942" mass="104049">MPSKDSEDQGVPVLTPLALAGGAAALAAVSALTYAFVTSKPKAGGEKLGPPVQRASQEDPKILARLEAARNTGMKPYDGASAASFVAYHLSDSAFIYPITPSTPLGENCDQWSASGVKNAFGDPNATHVFVAMGAGSSTVAETITYLEKRYPRYKLGLVRVRLLRPWSVPHFLNALPATVQRICVLDHCKEAGAIGEPLYVDVCASIQKSKRPDILVIGGRFGLASKNFTPGQIASGCEYVAIHKKEYVNAFDATLLLGACKPESILVLNAPWITIEDLDEQLPPKFKLMVAEKRLKLFVINASLVAKESGMGRLINNIMQAVFFRLSGVLPYEQALPLFEAAIEKTYKNKGADIVRKNILAVGYAIDNLHKIEVPHSSWMKCQRLDQSKPRTGEEPAFVRDVLDKIHTRLGDSLTFLKNQNRYEQLVRRMPQHAEELQTELKHYVEQRHKKLKEIAAEKVHSADTLTSGLSAGVRIFYGSDTGTTEQLAKRLSGILKRRGVSVNACTGMDELALEDATQSEDLIILMTSTCGDGDMPSAAEALWEQMAAIHEKKVLGGRFCMFGMGDSSYEKFCEAAVKIDNRMAELGVTRVIDIAKGDDRAEDGWATAFDQWLPRLCEEVGAKSEDEEEYEALFEVTTLPLSATEKKLPYQRIVPPGSHAVPVVDNRRMTPVQYERDIRHIVLDVSKEDLPFRLGDAITLYPQNLKEDVDKLFDETITQLDRNDVVSVKCLSDDVPARLRSAFTARMPTRQIFTELLDIFGKPARSFYKQLARISSDEAESKKLVGIANDDGKFKALLGKSVSYADILKMFPKSTKSMTLVNFLETIPLLKPRLYSIANSSFYSPGIVELTVVINRWTNSDGKLITGASTKYLGFSNDTEVCVSVASGTFVFPEDERTPMVMAALVKSSVGKVGKMTDEQVEKWFEDDIKGNKRYSTEAY</sequence>
<keyword evidence="5" id="KW-0288">FMN</keyword>
<evidence type="ECO:0008006" key="17">
    <source>
        <dbReference type="Google" id="ProtNLM"/>
    </source>
</evidence>
<feature type="domain" description="Flavodoxin-like" evidence="13">
    <location>
        <begin position="475"/>
        <end position="619"/>
    </location>
</feature>
<accession>A0A7J6LPV9</accession>
<dbReference type="SUPFAM" id="SSF52922">
    <property type="entry name" value="TK C-terminal domain-like"/>
    <property type="match status" value="1"/>
</dbReference>
<evidence type="ECO:0000256" key="3">
    <source>
        <dbReference type="ARBA" id="ARBA00022485"/>
    </source>
</evidence>
<keyword evidence="10" id="KW-0408">Iron</keyword>
<keyword evidence="11" id="KW-0411">Iron-sulfur</keyword>
<evidence type="ECO:0000256" key="6">
    <source>
        <dbReference type="ARBA" id="ARBA00022723"/>
    </source>
</evidence>
<dbReference type="InterPro" id="IPR017938">
    <property type="entry name" value="Riboflavin_synthase-like_b-brl"/>
</dbReference>
<dbReference type="Gene3D" id="3.40.920.10">
    <property type="entry name" value="Pyruvate-ferredoxin oxidoreductase, PFOR, domain III"/>
    <property type="match status" value="1"/>
</dbReference>
<dbReference type="AlphaFoldDB" id="A0A7J6LPV9"/>
<dbReference type="OrthoDB" id="1688044at2759"/>
<dbReference type="InterPro" id="IPR023173">
    <property type="entry name" value="NADPH_Cyt_P450_Rdtase_alpha"/>
</dbReference>
<dbReference type="SUPFAM" id="SSF63380">
    <property type="entry name" value="Riboflavin synthase domain-like"/>
    <property type="match status" value="1"/>
</dbReference>
<evidence type="ECO:0000256" key="4">
    <source>
        <dbReference type="ARBA" id="ARBA00022630"/>
    </source>
</evidence>
<dbReference type="FunFam" id="3.40.50.920:FF:000007">
    <property type="entry name" value="Pyruvate:ferredoxin (Flavodoxin) oxidoreductase"/>
    <property type="match status" value="1"/>
</dbReference>
<gene>
    <name evidence="15" type="ORF">FOL47_006749</name>
</gene>
<dbReference type="PROSITE" id="PS50902">
    <property type="entry name" value="FLAVODOXIN_LIKE"/>
    <property type="match status" value="1"/>
</dbReference>
<keyword evidence="6" id="KW-0479">Metal-binding</keyword>
<keyword evidence="8" id="KW-0521">NADP</keyword>
<keyword evidence="7" id="KW-0274">FAD</keyword>
<keyword evidence="12" id="KW-1133">Transmembrane helix</keyword>
<evidence type="ECO:0000313" key="16">
    <source>
        <dbReference type="Proteomes" id="UP000591131"/>
    </source>
</evidence>
<reference evidence="15 16" key="1">
    <citation type="submission" date="2020-04" db="EMBL/GenBank/DDBJ databases">
        <title>Perkinsus chesapeaki whole genome sequence.</title>
        <authorList>
            <person name="Bogema D.R."/>
        </authorList>
    </citation>
    <scope>NUCLEOTIDE SEQUENCE [LARGE SCALE GENOMIC DNA]</scope>
    <source>
        <strain evidence="15">ATCC PRA-425</strain>
    </source>
</reference>
<evidence type="ECO:0000313" key="15">
    <source>
        <dbReference type="EMBL" id="KAF4661338.1"/>
    </source>
</evidence>
<dbReference type="PROSITE" id="PS00201">
    <property type="entry name" value="FLAVODOXIN"/>
    <property type="match status" value="1"/>
</dbReference>
<dbReference type="Pfam" id="PF01558">
    <property type="entry name" value="POR"/>
    <property type="match status" value="1"/>
</dbReference>
<dbReference type="Gene3D" id="3.40.50.360">
    <property type="match status" value="1"/>
</dbReference>
<evidence type="ECO:0000256" key="12">
    <source>
        <dbReference type="SAM" id="Phobius"/>
    </source>
</evidence>
<dbReference type="Pfam" id="PF00667">
    <property type="entry name" value="FAD_binding_1"/>
    <property type="match status" value="1"/>
</dbReference>
<dbReference type="InterPro" id="IPR029039">
    <property type="entry name" value="Flavoprotein-like_sf"/>
</dbReference>
<name>A0A7J6LPV9_PERCH</name>
<dbReference type="InterPro" id="IPR001094">
    <property type="entry name" value="Flavdoxin-like"/>
</dbReference>
<dbReference type="PROSITE" id="PS51384">
    <property type="entry name" value="FAD_FR"/>
    <property type="match status" value="1"/>
</dbReference>
<dbReference type="Pfam" id="PF17147">
    <property type="entry name" value="PFOR_II"/>
    <property type="match status" value="1"/>
</dbReference>
<dbReference type="Gene3D" id="3.40.50.970">
    <property type="match status" value="2"/>
</dbReference>
<dbReference type="GO" id="GO:0009055">
    <property type="term" value="F:electron transfer activity"/>
    <property type="evidence" value="ECO:0007669"/>
    <property type="project" value="InterPro"/>
</dbReference>
<dbReference type="Gene3D" id="2.40.30.10">
    <property type="entry name" value="Translation factors"/>
    <property type="match status" value="1"/>
</dbReference>
<keyword evidence="12" id="KW-0472">Membrane</keyword>
<dbReference type="Pfam" id="PF00258">
    <property type="entry name" value="Flavodoxin_1"/>
    <property type="match status" value="1"/>
</dbReference>
<dbReference type="InterPro" id="IPR003097">
    <property type="entry name" value="CysJ-like_FAD-binding"/>
</dbReference>
<dbReference type="GO" id="GO:0051539">
    <property type="term" value="F:4 iron, 4 sulfur cluster binding"/>
    <property type="evidence" value="ECO:0007669"/>
    <property type="project" value="UniProtKB-KW"/>
</dbReference>
<keyword evidence="12" id="KW-0812">Transmembrane</keyword>
<keyword evidence="9" id="KW-0560">Oxidoreductase</keyword>
<comment type="caution">
    <text evidence="15">The sequence shown here is derived from an EMBL/GenBank/DDBJ whole genome shotgun (WGS) entry which is preliminary data.</text>
</comment>
<dbReference type="GO" id="GO:0016903">
    <property type="term" value="F:oxidoreductase activity, acting on the aldehyde or oxo group of donors"/>
    <property type="evidence" value="ECO:0007669"/>
    <property type="project" value="InterPro"/>
</dbReference>
<dbReference type="PANTHER" id="PTHR32154">
    <property type="entry name" value="PYRUVATE-FLAVODOXIN OXIDOREDUCTASE-RELATED"/>
    <property type="match status" value="1"/>
</dbReference>
<dbReference type="Proteomes" id="UP000591131">
    <property type="component" value="Unassembled WGS sequence"/>
</dbReference>
<feature type="transmembrane region" description="Helical" evidence="12">
    <location>
        <begin position="12"/>
        <end position="37"/>
    </location>
</feature>
<evidence type="ECO:0000259" key="13">
    <source>
        <dbReference type="PROSITE" id="PS50902"/>
    </source>
</evidence>
<dbReference type="EMBL" id="JAAPAO010000382">
    <property type="protein sequence ID" value="KAF4661338.1"/>
    <property type="molecule type" value="Genomic_DNA"/>
</dbReference>
<evidence type="ECO:0000256" key="8">
    <source>
        <dbReference type="ARBA" id="ARBA00022857"/>
    </source>
</evidence>
<keyword evidence="3" id="KW-0004">4Fe-4S</keyword>
<dbReference type="GO" id="GO:0010181">
    <property type="term" value="F:FMN binding"/>
    <property type="evidence" value="ECO:0007669"/>
    <property type="project" value="InterPro"/>
</dbReference>
<evidence type="ECO:0000259" key="14">
    <source>
        <dbReference type="PROSITE" id="PS51384"/>
    </source>
</evidence>
<dbReference type="InterPro" id="IPR001226">
    <property type="entry name" value="Flavodoxin_CS"/>
</dbReference>